<organism evidence="1 2">
    <name type="scientific">Tepidibacter hydrothermalis</name>
    <dbReference type="NCBI Taxonomy" id="3036126"/>
    <lineage>
        <taxon>Bacteria</taxon>
        <taxon>Bacillati</taxon>
        <taxon>Bacillota</taxon>
        <taxon>Clostridia</taxon>
        <taxon>Peptostreptococcales</taxon>
        <taxon>Peptostreptococcaceae</taxon>
        <taxon>Tepidibacter</taxon>
    </lineage>
</organism>
<reference evidence="1 2" key="1">
    <citation type="submission" date="2023-03" db="EMBL/GenBank/DDBJ databases">
        <title>Complete genome sequence of Tepidibacter sp. SWIR-1, isolated from a deep-sea hydrothermal vent.</title>
        <authorList>
            <person name="Li X."/>
        </authorList>
    </citation>
    <scope>NUCLEOTIDE SEQUENCE [LARGE SCALE GENOMIC DNA]</scope>
    <source>
        <strain evidence="1 2">SWIR-1</strain>
    </source>
</reference>
<dbReference type="PANTHER" id="PTHR39185">
    <property type="entry name" value="SWARMING MOTILITY PROTEIN SWRD"/>
    <property type="match status" value="1"/>
</dbReference>
<sequence>MIKVKRLNEEEFVINCDLIETLEKTPDTVITLTNGHKYVVKEDINTIIQKVKTFKKDIIKIVDGRNGV</sequence>
<dbReference type="InterPro" id="IPR009384">
    <property type="entry name" value="SwrD-like"/>
</dbReference>
<evidence type="ECO:0000313" key="1">
    <source>
        <dbReference type="EMBL" id="WFD11682.1"/>
    </source>
</evidence>
<gene>
    <name evidence="1" type="ORF">P4S50_06295</name>
</gene>
<protein>
    <submittedName>
        <fullName evidence="1">Flagellar FlbD family protein</fullName>
    </submittedName>
</protein>
<keyword evidence="1" id="KW-0966">Cell projection</keyword>
<dbReference type="EMBL" id="CP120733">
    <property type="protein sequence ID" value="WFD11682.1"/>
    <property type="molecule type" value="Genomic_DNA"/>
</dbReference>
<dbReference type="Proteomes" id="UP001222800">
    <property type="component" value="Chromosome"/>
</dbReference>
<name>A0ABY8EIZ2_9FIRM</name>
<keyword evidence="1" id="KW-0282">Flagellum</keyword>
<evidence type="ECO:0000313" key="2">
    <source>
        <dbReference type="Proteomes" id="UP001222800"/>
    </source>
</evidence>
<dbReference type="PANTHER" id="PTHR39185:SF1">
    <property type="entry name" value="SWARMING MOTILITY PROTEIN SWRD"/>
    <property type="match status" value="1"/>
</dbReference>
<keyword evidence="2" id="KW-1185">Reference proteome</keyword>
<accession>A0ABY8EIZ2</accession>
<proteinExistence type="predicted"/>
<dbReference type="RefSeq" id="WP_277733807.1">
    <property type="nucleotide sequence ID" value="NZ_CP120733.1"/>
</dbReference>
<dbReference type="Pfam" id="PF06289">
    <property type="entry name" value="FlbD"/>
    <property type="match status" value="1"/>
</dbReference>
<keyword evidence="1" id="KW-0969">Cilium</keyword>